<dbReference type="InterPro" id="IPR003591">
    <property type="entry name" value="Leu-rich_rpt_typical-subtyp"/>
</dbReference>
<dbReference type="RefSeq" id="XP_022257533.1">
    <property type="nucleotide sequence ID" value="XM_022401825.1"/>
</dbReference>
<protein>
    <submittedName>
        <fullName evidence="5">Protein phosphatase PHLPP-like protein</fullName>
    </submittedName>
</protein>
<evidence type="ECO:0000256" key="1">
    <source>
        <dbReference type="ARBA" id="ARBA00022614"/>
    </source>
</evidence>
<dbReference type="PANTHER" id="PTHR24373">
    <property type="entry name" value="SLIT RELATED LEUCINE-RICH REPEAT NEURONAL PROTEIN"/>
    <property type="match status" value="1"/>
</dbReference>
<dbReference type="InterPro" id="IPR032675">
    <property type="entry name" value="LRR_dom_sf"/>
</dbReference>
<keyword evidence="2" id="KW-0732">Signal</keyword>
<sequence length="320" mass="37012">MTEGLSHLRHLDISRNKLRGEVHFSRLKNLTYLDVSHNDIESLQMTPLSSLENLNCSYNKLRCITLNSIKLRSVLCHHNELLQVQFPGSLEQLEEFGASHFFKKKRPLLSLVKLGNNQIHKLPELNKEVPLRKLLLENNLLAELPEAFFDYLPRLDELNVTHNQLTDLPLPTSKQNLSLRKLFLSANRLRENVFELLRVCPRLQVLHVGYNLLTKLPDHIFKATPDLQQMSLAGNRLQSIEKLSNVPKLQFLYLHSNKLTTVPNFSSHASLRVLDISCTKLNKVNLAFLVTPDLRHLDISLTRIFKWNQMTFSSFVQNEM</sequence>
<dbReference type="SUPFAM" id="SSF52058">
    <property type="entry name" value="L domain-like"/>
    <property type="match status" value="1"/>
</dbReference>
<name>A0ABM1TNS7_LIMPO</name>
<keyword evidence="3" id="KW-0677">Repeat</keyword>
<dbReference type="PROSITE" id="PS51450">
    <property type="entry name" value="LRR"/>
    <property type="match status" value="3"/>
</dbReference>
<dbReference type="SMART" id="SM00369">
    <property type="entry name" value="LRR_TYP"/>
    <property type="match status" value="6"/>
</dbReference>
<evidence type="ECO:0000256" key="2">
    <source>
        <dbReference type="ARBA" id="ARBA00022729"/>
    </source>
</evidence>
<dbReference type="InterPro" id="IPR050328">
    <property type="entry name" value="Dev_Immune_Receptor"/>
</dbReference>
<dbReference type="Proteomes" id="UP000694941">
    <property type="component" value="Unplaced"/>
</dbReference>
<organism evidence="4 5">
    <name type="scientific">Limulus polyphemus</name>
    <name type="common">Atlantic horseshoe crab</name>
    <dbReference type="NCBI Taxonomy" id="6850"/>
    <lineage>
        <taxon>Eukaryota</taxon>
        <taxon>Metazoa</taxon>
        <taxon>Ecdysozoa</taxon>
        <taxon>Arthropoda</taxon>
        <taxon>Chelicerata</taxon>
        <taxon>Merostomata</taxon>
        <taxon>Xiphosura</taxon>
        <taxon>Limulidae</taxon>
        <taxon>Limulus</taxon>
    </lineage>
</organism>
<evidence type="ECO:0000256" key="3">
    <source>
        <dbReference type="ARBA" id="ARBA00022737"/>
    </source>
</evidence>
<accession>A0ABM1TNS7</accession>
<dbReference type="Gene3D" id="3.80.10.10">
    <property type="entry name" value="Ribonuclease Inhibitor"/>
    <property type="match status" value="3"/>
</dbReference>
<dbReference type="SMART" id="SM00364">
    <property type="entry name" value="LRR_BAC"/>
    <property type="match status" value="6"/>
</dbReference>
<keyword evidence="4" id="KW-1185">Reference proteome</keyword>
<gene>
    <name evidence="5" type="primary">LOC106473378</name>
</gene>
<dbReference type="PANTHER" id="PTHR24373:SF370">
    <property type="entry name" value="FISH-LIPS, ISOFORM E"/>
    <property type="match status" value="1"/>
</dbReference>
<dbReference type="InterPro" id="IPR001611">
    <property type="entry name" value="Leu-rich_rpt"/>
</dbReference>
<evidence type="ECO:0000313" key="4">
    <source>
        <dbReference type="Proteomes" id="UP000694941"/>
    </source>
</evidence>
<dbReference type="SMART" id="SM00365">
    <property type="entry name" value="LRR_SD22"/>
    <property type="match status" value="4"/>
</dbReference>
<keyword evidence="1" id="KW-0433">Leucine-rich repeat</keyword>
<dbReference type="GeneID" id="106473378"/>
<dbReference type="Pfam" id="PF13855">
    <property type="entry name" value="LRR_8"/>
    <property type="match status" value="3"/>
</dbReference>
<reference evidence="5" key="1">
    <citation type="submission" date="2025-08" db="UniProtKB">
        <authorList>
            <consortium name="RefSeq"/>
        </authorList>
    </citation>
    <scope>IDENTIFICATION</scope>
    <source>
        <tissue evidence="5">Muscle</tissue>
    </source>
</reference>
<proteinExistence type="predicted"/>
<evidence type="ECO:0000313" key="5">
    <source>
        <dbReference type="RefSeq" id="XP_022257533.1"/>
    </source>
</evidence>